<sequence length="405" mass="45687">EEPYTPLGNVAFPVTEEAGSAEEQQLRSFQDLLLRTFEPQPDLAMPISTPYPPPVCLPSAATLTIVEQPMKETRYRYKSESGSHGPLIGESSTPQRKTYPSVRLQNHDPGLPHRIRASLWLADREEPHVHRLTMKGRDEEDCCYVTVREDGRATFPSMSIVFQQKKTVADILYKRKREKCGGQPSPEEARRLLGEAKKEAAELNLNLVRIQFSAECCQDGVWRTLCCVYSNPVANSKAGKLKISKVNRTSGSCSGGDEVWILCEKINKKDIQIKFFEEDEETRVRTWEALASFAESDVHYQVAIIFRTPCYRDPQLQQEAKVKFQLLRKSDNEFSEPVEFTYLPNALTEDDGLAHKRRKLVSPSPCLEGPSSDPEGKFGPSLSSQEFQCAKALLTLDGRATDKRS</sequence>
<evidence type="ECO:0000313" key="2">
    <source>
        <dbReference type="Proteomes" id="UP000805193"/>
    </source>
</evidence>
<reference evidence="1 2" key="1">
    <citation type="journal article" date="2020" name="Cell">
        <title>Large-Scale Comparative Analyses of Tick Genomes Elucidate Their Genetic Diversity and Vector Capacities.</title>
        <authorList>
            <consortium name="Tick Genome and Microbiome Consortium (TIGMIC)"/>
            <person name="Jia N."/>
            <person name="Wang J."/>
            <person name="Shi W."/>
            <person name="Du L."/>
            <person name="Sun Y."/>
            <person name="Zhan W."/>
            <person name="Jiang J.F."/>
            <person name="Wang Q."/>
            <person name="Zhang B."/>
            <person name="Ji P."/>
            <person name="Bell-Sakyi L."/>
            <person name="Cui X.M."/>
            <person name="Yuan T.T."/>
            <person name="Jiang B.G."/>
            <person name="Yang W.F."/>
            <person name="Lam T.T."/>
            <person name="Chang Q.C."/>
            <person name="Ding S.J."/>
            <person name="Wang X.J."/>
            <person name="Zhu J.G."/>
            <person name="Ruan X.D."/>
            <person name="Zhao L."/>
            <person name="Wei J.T."/>
            <person name="Ye R.Z."/>
            <person name="Que T.C."/>
            <person name="Du C.H."/>
            <person name="Zhou Y.H."/>
            <person name="Cheng J.X."/>
            <person name="Dai P.F."/>
            <person name="Guo W.B."/>
            <person name="Han X.H."/>
            <person name="Huang E.J."/>
            <person name="Li L.F."/>
            <person name="Wei W."/>
            <person name="Gao Y.C."/>
            <person name="Liu J.Z."/>
            <person name="Shao H.Z."/>
            <person name="Wang X."/>
            <person name="Wang C.C."/>
            <person name="Yang T.C."/>
            <person name="Huo Q.B."/>
            <person name="Li W."/>
            <person name="Chen H.Y."/>
            <person name="Chen S.E."/>
            <person name="Zhou L.G."/>
            <person name="Ni X.B."/>
            <person name="Tian J.H."/>
            <person name="Sheng Y."/>
            <person name="Liu T."/>
            <person name="Pan Y.S."/>
            <person name="Xia L.Y."/>
            <person name="Li J."/>
            <person name="Zhao F."/>
            <person name="Cao W.C."/>
        </authorList>
    </citation>
    <scope>NUCLEOTIDE SEQUENCE [LARGE SCALE GENOMIC DNA]</scope>
    <source>
        <strain evidence="1">Iper-2018</strain>
    </source>
</reference>
<feature type="non-terminal residue" evidence="1">
    <location>
        <position position="1"/>
    </location>
</feature>
<keyword evidence="2" id="KW-1185">Reference proteome</keyword>
<comment type="caution">
    <text evidence="1">The sequence shown here is derived from an EMBL/GenBank/DDBJ whole genome shotgun (WGS) entry which is preliminary data.</text>
</comment>
<organism evidence="1 2">
    <name type="scientific">Ixodes persulcatus</name>
    <name type="common">Taiga tick</name>
    <dbReference type="NCBI Taxonomy" id="34615"/>
    <lineage>
        <taxon>Eukaryota</taxon>
        <taxon>Metazoa</taxon>
        <taxon>Ecdysozoa</taxon>
        <taxon>Arthropoda</taxon>
        <taxon>Chelicerata</taxon>
        <taxon>Arachnida</taxon>
        <taxon>Acari</taxon>
        <taxon>Parasitiformes</taxon>
        <taxon>Ixodida</taxon>
        <taxon>Ixodoidea</taxon>
        <taxon>Ixodidae</taxon>
        <taxon>Ixodinae</taxon>
        <taxon>Ixodes</taxon>
    </lineage>
</organism>
<name>A0AC60QGT6_IXOPE</name>
<accession>A0AC60QGT6</accession>
<protein>
    <submittedName>
        <fullName evidence="1">Uncharacterized protein</fullName>
    </submittedName>
</protein>
<gene>
    <name evidence="1" type="ORF">HPB47_020014</name>
</gene>
<evidence type="ECO:0000313" key="1">
    <source>
        <dbReference type="EMBL" id="KAG0433330.1"/>
    </source>
</evidence>
<dbReference type="Proteomes" id="UP000805193">
    <property type="component" value="Unassembled WGS sequence"/>
</dbReference>
<proteinExistence type="predicted"/>
<dbReference type="EMBL" id="JABSTQ010009069">
    <property type="protein sequence ID" value="KAG0433330.1"/>
    <property type="molecule type" value="Genomic_DNA"/>
</dbReference>